<keyword evidence="7 11" id="KW-0406">Ion transport</keyword>
<evidence type="ECO:0000256" key="8">
    <source>
        <dbReference type="ARBA" id="ARBA00023128"/>
    </source>
</evidence>
<name>A0ABQ8EYH9_9FUNG</name>
<dbReference type="Pfam" id="PF05680">
    <property type="entry name" value="ATP-synt_E"/>
    <property type="match status" value="1"/>
</dbReference>
<dbReference type="EMBL" id="JAFCIX010000489">
    <property type="protein sequence ID" value="KAH6588867.1"/>
    <property type="molecule type" value="Genomic_DNA"/>
</dbReference>
<comment type="caution">
    <text evidence="12">The sequence shown here is derived from an EMBL/GenBank/DDBJ whole genome shotgun (WGS) entry which is preliminary data.</text>
</comment>
<evidence type="ECO:0000256" key="1">
    <source>
        <dbReference type="ARBA" id="ARBA00004273"/>
    </source>
</evidence>
<keyword evidence="8 11" id="KW-0496">Mitochondrion</keyword>
<keyword evidence="13" id="KW-1185">Reference proteome</keyword>
<evidence type="ECO:0000256" key="6">
    <source>
        <dbReference type="ARBA" id="ARBA00022792"/>
    </source>
</evidence>
<comment type="subunit">
    <text evidence="11">F-type ATPases have 2 components, CF(1) - the catalytic core - and CF(0) - the membrane proton channel. CF(1) and CF(0) have multiple subunits.</text>
</comment>
<comment type="function">
    <text evidence="11">Subunit e, of the mitochondrial membrane ATP synthase complex (F(1)F(0) ATP synthase or Complex V) that produces ATP from ADP in the presence of a proton gradient across the membrane which is generated by electron transport complexes of the respiratory chain. ATP synthase complex consist of a soluble F(1) head domain - the catalytic core - and a membrane F(1) domain - the membrane proton channel. These two domains are linked by a central stalk rotating inside the F(1) region and a stationary peripheral stalk. During catalysis, ATP synthesis in the catalytic domain of F(1) is coupled via a rotary mechanism of the central stalk subunits to proton translocation. In vivo, can only synthesize ATP although its ATP hydrolase activity can be activated artificially in vitro. Part of the complex F(0) domain.</text>
</comment>
<dbReference type="Proteomes" id="UP001648503">
    <property type="component" value="Unassembled WGS sequence"/>
</dbReference>
<evidence type="ECO:0000256" key="4">
    <source>
        <dbReference type="ARBA" id="ARBA00022547"/>
    </source>
</evidence>
<keyword evidence="5 11" id="KW-0375">Hydrogen ion transport</keyword>
<sequence>MATGAIAGIMNQQSINFLRWTALGVGLWWGWTRHYSLTRFVQLREVEQEKARNSLLVDEARVAYEAHYNKTQSLLAKKDGVAACDSDSIYFDAELWANWAVGQTDAQEAAAKIAAKK</sequence>
<protein>
    <recommendedName>
        <fullName evidence="11">ATP synthase F(0) complex subunit e, mitochondrial</fullName>
    </recommendedName>
</protein>
<evidence type="ECO:0000256" key="11">
    <source>
        <dbReference type="RuleBase" id="RU367005"/>
    </source>
</evidence>
<reference evidence="12 13" key="1">
    <citation type="submission" date="2021-02" db="EMBL/GenBank/DDBJ databases">
        <title>Variation within the Batrachochytrium salamandrivorans European outbreak.</title>
        <authorList>
            <person name="Kelly M."/>
            <person name="Pasmans F."/>
            <person name="Shea T.P."/>
            <person name="Munoz J.F."/>
            <person name="Carranza S."/>
            <person name="Cuomo C.A."/>
            <person name="Martel A."/>
        </authorList>
    </citation>
    <scope>NUCLEOTIDE SEQUENCE [LARGE SCALE GENOMIC DNA]</scope>
    <source>
        <strain evidence="12 13">AMFP18/2</strain>
    </source>
</reference>
<gene>
    <name evidence="12" type="ORF">BASA50_010436</name>
</gene>
<organism evidence="12 13">
    <name type="scientific">Batrachochytrium salamandrivorans</name>
    <dbReference type="NCBI Taxonomy" id="1357716"/>
    <lineage>
        <taxon>Eukaryota</taxon>
        <taxon>Fungi</taxon>
        <taxon>Fungi incertae sedis</taxon>
        <taxon>Chytridiomycota</taxon>
        <taxon>Chytridiomycota incertae sedis</taxon>
        <taxon>Chytridiomycetes</taxon>
        <taxon>Rhizophydiales</taxon>
        <taxon>Rhizophydiales incertae sedis</taxon>
        <taxon>Batrachochytrium</taxon>
    </lineage>
</organism>
<accession>A0ABQ8EYH9</accession>
<evidence type="ECO:0000256" key="7">
    <source>
        <dbReference type="ARBA" id="ARBA00023065"/>
    </source>
</evidence>
<proteinExistence type="inferred from homology"/>
<comment type="similarity">
    <text evidence="2 11">Belongs to the ATPase e subunit family.</text>
</comment>
<evidence type="ECO:0000313" key="12">
    <source>
        <dbReference type="EMBL" id="KAH6588867.1"/>
    </source>
</evidence>
<keyword evidence="10 11" id="KW-0066">ATP synthesis</keyword>
<evidence type="ECO:0000256" key="2">
    <source>
        <dbReference type="ARBA" id="ARBA00007333"/>
    </source>
</evidence>
<evidence type="ECO:0000256" key="5">
    <source>
        <dbReference type="ARBA" id="ARBA00022781"/>
    </source>
</evidence>
<keyword evidence="9" id="KW-0472">Membrane</keyword>
<evidence type="ECO:0000313" key="13">
    <source>
        <dbReference type="Proteomes" id="UP001648503"/>
    </source>
</evidence>
<keyword evidence="4 11" id="KW-0138">CF(0)</keyword>
<evidence type="ECO:0000256" key="3">
    <source>
        <dbReference type="ARBA" id="ARBA00022448"/>
    </source>
</evidence>
<evidence type="ECO:0000256" key="9">
    <source>
        <dbReference type="ARBA" id="ARBA00023136"/>
    </source>
</evidence>
<keyword evidence="6 11" id="KW-0999">Mitochondrion inner membrane</keyword>
<dbReference type="InterPro" id="IPR008386">
    <property type="entry name" value="ATP_synth_F0_esu_mt"/>
</dbReference>
<comment type="subcellular location">
    <subcellularLocation>
        <location evidence="1 11">Mitochondrion inner membrane</location>
    </subcellularLocation>
</comment>
<keyword evidence="3 11" id="KW-0813">Transport</keyword>
<evidence type="ECO:0000256" key="10">
    <source>
        <dbReference type="ARBA" id="ARBA00023310"/>
    </source>
</evidence>